<name>A0ACC2J9M0_9PEZI</name>
<protein>
    <submittedName>
        <fullName evidence="1">Uncharacterized protein</fullName>
    </submittedName>
</protein>
<dbReference type="Proteomes" id="UP001153334">
    <property type="component" value="Unassembled WGS sequence"/>
</dbReference>
<evidence type="ECO:0000313" key="1">
    <source>
        <dbReference type="EMBL" id="KAJ8124097.1"/>
    </source>
</evidence>
<reference evidence="1" key="1">
    <citation type="submission" date="2022-11" db="EMBL/GenBank/DDBJ databases">
        <title>Genome Sequence of Nemania bipapillata.</title>
        <authorList>
            <person name="Buettner E."/>
        </authorList>
    </citation>
    <scope>NUCLEOTIDE SEQUENCE</scope>
    <source>
        <strain evidence="1">CP14</strain>
    </source>
</reference>
<organism evidence="1 2">
    <name type="scientific">Nemania bipapillata</name>
    <dbReference type="NCBI Taxonomy" id="110536"/>
    <lineage>
        <taxon>Eukaryota</taxon>
        <taxon>Fungi</taxon>
        <taxon>Dikarya</taxon>
        <taxon>Ascomycota</taxon>
        <taxon>Pezizomycotina</taxon>
        <taxon>Sordariomycetes</taxon>
        <taxon>Xylariomycetidae</taxon>
        <taxon>Xylariales</taxon>
        <taxon>Xylariaceae</taxon>
        <taxon>Nemania</taxon>
    </lineage>
</organism>
<proteinExistence type="predicted"/>
<evidence type="ECO:0000313" key="2">
    <source>
        <dbReference type="Proteomes" id="UP001153334"/>
    </source>
</evidence>
<sequence>MRLLNVKKMVVEWADEEVTFQELKSGLENFQHKKGYAKIQKLYYRDSQVCYTYLADVSADDNPFNEGSEFRRSTWFTRGWTLQELVAPLYVTFFDRDWNEIGTKSSLQSIITELTGIPARVLLMNHAGTITVAERQAWVGSRETSVPEDEAYCLMGLLGVRIPVKYGEEEGEEATRKLHAEIERRKGSSSGDPSNFDVSSWMKPEREYRFVLPIQQPPSEAIRIEYPEVKGPVWTINDHEMGLWFGGSGNCATAIFKNKDDLRFAICLGVHNYNVWCGLTTDCEGGDLKAVSAAYWHGDKQGDRWGNMDRRGVYLPNGEVARLAIKKGRRNGKRVFFAEVHAEGFWVEKVGPGVFPDWLDG</sequence>
<keyword evidence="2" id="KW-1185">Reference proteome</keyword>
<accession>A0ACC2J9M0</accession>
<comment type="caution">
    <text evidence="1">The sequence shown here is derived from an EMBL/GenBank/DDBJ whole genome shotgun (WGS) entry which is preliminary data.</text>
</comment>
<dbReference type="EMBL" id="JAPESX010000010">
    <property type="protein sequence ID" value="KAJ8124097.1"/>
    <property type="molecule type" value="Genomic_DNA"/>
</dbReference>
<gene>
    <name evidence="1" type="ORF">ONZ43_g102</name>
</gene>